<feature type="coiled-coil region" evidence="1">
    <location>
        <begin position="54"/>
        <end position="88"/>
    </location>
</feature>
<proteinExistence type="predicted"/>
<evidence type="ECO:0000256" key="1">
    <source>
        <dbReference type="SAM" id="Coils"/>
    </source>
</evidence>
<protein>
    <submittedName>
        <fullName evidence="3">Uncharacterized protein</fullName>
    </submittedName>
</protein>
<accession>A0ABR9CMK9</accession>
<feature type="region of interest" description="Disordered" evidence="2">
    <location>
        <begin position="174"/>
        <end position="246"/>
    </location>
</feature>
<evidence type="ECO:0000313" key="3">
    <source>
        <dbReference type="EMBL" id="MBD8892096.1"/>
    </source>
</evidence>
<reference evidence="4" key="1">
    <citation type="submission" date="2020-09" db="EMBL/GenBank/DDBJ databases">
        <title>The genome sequence of strain Labrenzia suaedae 4C16A.</title>
        <authorList>
            <person name="Liu Y."/>
        </authorList>
    </citation>
    <scope>NUCLEOTIDE SEQUENCE [LARGE SCALE GENOMIC DNA]</scope>
    <source>
        <strain evidence="4">4C16A</strain>
    </source>
</reference>
<keyword evidence="1" id="KW-0175">Coiled coil</keyword>
<comment type="caution">
    <text evidence="3">The sequence shown here is derived from an EMBL/GenBank/DDBJ whole genome shotgun (WGS) entry which is preliminary data.</text>
</comment>
<sequence length="246" mass="26488">MNRNQNPLIKSNAPEDAKVNKHITSDAIHLELRQTHLTYRTDSVFMVRMSNAAINILKDEKARLVSELDAHKEAVRDLNRKVKEIDAAIFHLIGDGDVPVTESARQPRGSGPRLANLVAQALPRDGAGTTALEISKQLTDAGRETTNTTVSSILSRMRKDGTAVKKNGFWYLATDEKGPDETSEPFSSSGDGDGSQGRASHPSPAGSTPVVSTVLHREREKFLGQSSLSSAQPTIKLPGLGNTKGG</sequence>
<dbReference type="EMBL" id="JACYXI010000006">
    <property type="protein sequence ID" value="MBD8892096.1"/>
    <property type="molecule type" value="Genomic_DNA"/>
</dbReference>
<feature type="compositionally biased region" description="Polar residues" evidence="2">
    <location>
        <begin position="224"/>
        <end position="233"/>
    </location>
</feature>
<organism evidence="3 4">
    <name type="scientific">Roseibium litorale</name>
    <dbReference type="NCBI Taxonomy" id="2803841"/>
    <lineage>
        <taxon>Bacteria</taxon>
        <taxon>Pseudomonadati</taxon>
        <taxon>Pseudomonadota</taxon>
        <taxon>Alphaproteobacteria</taxon>
        <taxon>Hyphomicrobiales</taxon>
        <taxon>Stappiaceae</taxon>
        <taxon>Roseibium</taxon>
    </lineage>
</organism>
<gene>
    <name evidence="3" type="ORF">IG616_11085</name>
</gene>
<dbReference type="RefSeq" id="WP_192148219.1">
    <property type="nucleotide sequence ID" value="NZ_JACYXI010000006.1"/>
</dbReference>
<evidence type="ECO:0000313" key="4">
    <source>
        <dbReference type="Proteomes" id="UP000632063"/>
    </source>
</evidence>
<dbReference type="Proteomes" id="UP000632063">
    <property type="component" value="Unassembled WGS sequence"/>
</dbReference>
<reference evidence="3 4" key="2">
    <citation type="journal article" date="2021" name="Int. J. Syst. Evol. Microbiol.">
        <title>Roseibium litorale sp. nov., isolated from a tidal flat sediment and proposal for the reclassification of Labrenzia polysiphoniae as Roseibium polysiphoniae comb. nov.</title>
        <authorList>
            <person name="Liu Y."/>
            <person name="Pei T."/>
            <person name="Du J."/>
            <person name="Chao M."/>
            <person name="Deng M.R."/>
            <person name="Zhu H."/>
        </authorList>
    </citation>
    <scope>NUCLEOTIDE SEQUENCE [LARGE SCALE GENOMIC DNA]</scope>
    <source>
        <strain evidence="3 4">4C16A</strain>
    </source>
</reference>
<name>A0ABR9CMK9_9HYPH</name>
<evidence type="ECO:0000256" key="2">
    <source>
        <dbReference type="SAM" id="MobiDB-lite"/>
    </source>
</evidence>
<keyword evidence="4" id="KW-1185">Reference proteome</keyword>